<evidence type="ECO:0000313" key="2">
    <source>
        <dbReference type="Proteomes" id="UP000014585"/>
    </source>
</evidence>
<comment type="caution">
    <text evidence="1">The sequence shown here is derived from an EMBL/GenBank/DDBJ whole genome shotgun (WGS) entry which is preliminary data.</text>
</comment>
<organism evidence="1 2">
    <name type="scientific">Cedecea davisae DSM 4568</name>
    <dbReference type="NCBI Taxonomy" id="566551"/>
    <lineage>
        <taxon>Bacteria</taxon>
        <taxon>Pseudomonadati</taxon>
        <taxon>Pseudomonadota</taxon>
        <taxon>Gammaproteobacteria</taxon>
        <taxon>Enterobacterales</taxon>
        <taxon>Enterobacteriaceae</taxon>
        <taxon>Cedecea</taxon>
    </lineage>
</organism>
<protein>
    <submittedName>
        <fullName evidence="1">Uncharacterized protein</fullName>
    </submittedName>
</protein>
<dbReference type="Proteomes" id="UP000014585">
    <property type="component" value="Unassembled WGS sequence"/>
</dbReference>
<reference evidence="1 2" key="1">
    <citation type="submission" date="2013-04" db="EMBL/GenBank/DDBJ databases">
        <authorList>
            <person name="Weinstock G."/>
            <person name="Sodergren E."/>
            <person name="Lobos E.A."/>
            <person name="Fulton L."/>
            <person name="Fulton R."/>
            <person name="Courtney L."/>
            <person name="Fronick C."/>
            <person name="O'Laughlin M."/>
            <person name="Godfrey J."/>
            <person name="Wilson R.M."/>
            <person name="Miner T."/>
            <person name="Farmer C."/>
            <person name="Delehaunty K."/>
            <person name="Cordes M."/>
            <person name="Minx P."/>
            <person name="Tomlinson C."/>
            <person name="Chen J."/>
            <person name="Wollam A."/>
            <person name="Pepin K.H."/>
            <person name="Palsikar V.B."/>
            <person name="Zhang X."/>
            <person name="Suruliraj S."/>
            <person name="Perna N.T."/>
            <person name="Plunkett G."/>
            <person name="Warren W."/>
            <person name="Mitreva M."/>
            <person name="Mardis E.R."/>
            <person name="Wilson R.K."/>
        </authorList>
    </citation>
    <scope>NUCLEOTIDE SEQUENCE [LARGE SCALE GENOMIC DNA]</scope>
    <source>
        <strain evidence="1 2">DSM 4568</strain>
    </source>
</reference>
<dbReference type="HOGENOM" id="CLU_2895750_0_0_6"/>
<gene>
    <name evidence="1" type="ORF">HMPREF0201_03374</name>
</gene>
<sequence>MLLWPLSAPIQFQSLPQITELNATQGLFFTEMRFLSKIQQLFINAESEIVINCVTESFWNIG</sequence>
<dbReference type="AlphaFoldDB" id="S3INM3"/>
<name>S3INM3_9ENTR</name>
<accession>S3INM3</accession>
<dbReference type="EMBL" id="ATDT01000030">
    <property type="protein sequence ID" value="EPF15403.1"/>
    <property type="molecule type" value="Genomic_DNA"/>
</dbReference>
<dbReference type="STRING" id="566551.HMPREF0201_03374"/>
<evidence type="ECO:0000313" key="1">
    <source>
        <dbReference type="EMBL" id="EPF15403.1"/>
    </source>
</evidence>
<proteinExistence type="predicted"/>